<reference evidence="1" key="1">
    <citation type="submission" date="2020-06" db="EMBL/GenBank/DDBJ databases">
        <authorList>
            <consortium name="Plant Systems Biology data submission"/>
        </authorList>
    </citation>
    <scope>NUCLEOTIDE SEQUENCE</scope>
    <source>
        <strain evidence="1">D6</strain>
    </source>
</reference>
<keyword evidence="2" id="KW-1185">Reference proteome</keyword>
<dbReference type="EMBL" id="CAICTM010000669">
    <property type="protein sequence ID" value="CAB9514710.1"/>
    <property type="molecule type" value="Genomic_DNA"/>
</dbReference>
<gene>
    <name evidence="1" type="ORF">SEMRO_670_G184630.1</name>
</gene>
<evidence type="ECO:0000313" key="2">
    <source>
        <dbReference type="Proteomes" id="UP001153069"/>
    </source>
</evidence>
<evidence type="ECO:0000313" key="1">
    <source>
        <dbReference type="EMBL" id="CAB9514710.1"/>
    </source>
</evidence>
<dbReference type="AlphaFoldDB" id="A0A9N8E6D6"/>
<name>A0A9N8E6D6_9STRA</name>
<comment type="caution">
    <text evidence="1">The sequence shown here is derived from an EMBL/GenBank/DDBJ whole genome shotgun (WGS) entry which is preliminary data.</text>
</comment>
<protein>
    <submittedName>
        <fullName evidence="1">Uncharacterized protein</fullName>
    </submittedName>
</protein>
<accession>A0A9N8E6D6</accession>
<dbReference type="Proteomes" id="UP001153069">
    <property type="component" value="Unassembled WGS sequence"/>
</dbReference>
<proteinExistence type="predicted"/>
<sequence length="257" mass="29171">MIGPEYKYRYFLQIREEGPAVIRDAASRCRAALVEEADDDDDASAMHATEPFPDGATVDSAITIDWAFDPGQLTTTSRLPTIHEEEAYHDESDPWPEFAGLNIRWQVLQNNERLVYTAHQMAIAQNRDIAIAPSNHDDQQHQLLETEFAGLNLRSQALQNNERLPMYWYSALEMSCYIVNTAKQLFERLGQNHFQCIQAIANSNRDIATAPSNNDDQQHQLAEFAQSLALQNNDWRADTALQMNCNLVNTAKQFLNG</sequence>
<organism evidence="1 2">
    <name type="scientific">Seminavis robusta</name>
    <dbReference type="NCBI Taxonomy" id="568900"/>
    <lineage>
        <taxon>Eukaryota</taxon>
        <taxon>Sar</taxon>
        <taxon>Stramenopiles</taxon>
        <taxon>Ochrophyta</taxon>
        <taxon>Bacillariophyta</taxon>
        <taxon>Bacillariophyceae</taxon>
        <taxon>Bacillariophycidae</taxon>
        <taxon>Naviculales</taxon>
        <taxon>Naviculaceae</taxon>
        <taxon>Seminavis</taxon>
    </lineage>
</organism>